<evidence type="ECO:0000313" key="11">
    <source>
        <dbReference type="EMBL" id="KAF4852282.1"/>
    </source>
</evidence>
<feature type="region of interest" description="Disordered" evidence="9">
    <location>
        <begin position="1"/>
        <end position="30"/>
    </location>
</feature>
<sequence length="325" mass="37119">MQIGEEIHDVSAGLQYPTSSASHGSDSLVDATPSSKATCVECGYVENGIWSLKDHARQLRHEIYRCNAARCEKRFATEAERDAHQRRPHLEGHRRSETSHPNSCAECRKEFKSLAQLQQHAIEAQHTPFACVCGKGFARLDVLYRHLDSFGNQMPKYPCQFCKKHRGKNGFKRRDHLVQHIRVYHKFEAEEKLGDILPSRRGKYGIPQVCPYPGCEFHRGDSFKELSAKEQRSSKPFSTQAEYTKHMKEAHDFTPFPCNVAGCVKTGKKGYSREKDLINHRKKEHSEAAPYVPKPRDVRIACRFPGCGALLGPNSLHWHPHKGWY</sequence>
<dbReference type="GO" id="GO:0008270">
    <property type="term" value="F:zinc ion binding"/>
    <property type="evidence" value="ECO:0007669"/>
    <property type="project" value="UniProtKB-KW"/>
</dbReference>
<protein>
    <submittedName>
        <fullName evidence="11">Zinc finger protein Gfi-1</fullName>
    </submittedName>
</protein>
<keyword evidence="7" id="KW-0539">Nucleus</keyword>
<feature type="domain" description="C2H2-type" evidence="10">
    <location>
        <begin position="102"/>
        <end position="127"/>
    </location>
</feature>
<feature type="compositionally biased region" description="Polar residues" evidence="9">
    <location>
        <begin position="16"/>
        <end position="25"/>
    </location>
</feature>
<dbReference type="SMART" id="SM00355">
    <property type="entry name" value="ZnF_C2H2"/>
    <property type="match status" value="6"/>
</dbReference>
<proteinExistence type="predicted"/>
<keyword evidence="5" id="KW-0805">Transcription regulation</keyword>
<evidence type="ECO:0000256" key="3">
    <source>
        <dbReference type="ARBA" id="ARBA00022771"/>
    </source>
</evidence>
<evidence type="ECO:0000256" key="7">
    <source>
        <dbReference type="ARBA" id="ARBA00023242"/>
    </source>
</evidence>
<gene>
    <name evidence="11" type="primary">Gfi1</name>
    <name evidence="11" type="ORF">CGCSCA2_v010445</name>
</gene>
<keyword evidence="2" id="KW-0479">Metal-binding</keyword>
<keyword evidence="12" id="KW-1185">Reference proteome</keyword>
<dbReference type="GO" id="GO:0006357">
    <property type="term" value="P:regulation of transcription by RNA polymerase II"/>
    <property type="evidence" value="ECO:0007669"/>
    <property type="project" value="TreeGrafter"/>
</dbReference>
<feature type="region of interest" description="Disordered" evidence="9">
    <location>
        <begin position="79"/>
        <end position="101"/>
    </location>
</feature>
<evidence type="ECO:0000256" key="9">
    <source>
        <dbReference type="SAM" id="MobiDB-lite"/>
    </source>
</evidence>
<dbReference type="GO" id="GO:0005634">
    <property type="term" value="C:nucleus"/>
    <property type="evidence" value="ECO:0007669"/>
    <property type="project" value="UniProtKB-SubCell"/>
</dbReference>
<keyword evidence="4" id="KW-0862">Zinc</keyword>
<organism evidence="11 12">
    <name type="scientific">Colletotrichum siamense</name>
    <name type="common">Anthracnose fungus</name>
    <dbReference type="NCBI Taxonomy" id="690259"/>
    <lineage>
        <taxon>Eukaryota</taxon>
        <taxon>Fungi</taxon>
        <taxon>Dikarya</taxon>
        <taxon>Ascomycota</taxon>
        <taxon>Pezizomycotina</taxon>
        <taxon>Sordariomycetes</taxon>
        <taxon>Hypocreomycetidae</taxon>
        <taxon>Glomerellales</taxon>
        <taxon>Glomerellaceae</taxon>
        <taxon>Colletotrichum</taxon>
        <taxon>Colletotrichum gloeosporioides species complex</taxon>
    </lineage>
</organism>
<dbReference type="Gene3D" id="3.30.160.60">
    <property type="entry name" value="Classic Zinc Finger"/>
    <property type="match status" value="3"/>
</dbReference>
<dbReference type="PROSITE" id="PS00028">
    <property type="entry name" value="ZINC_FINGER_C2H2_1"/>
    <property type="match status" value="2"/>
</dbReference>
<keyword evidence="3 8" id="KW-0863">Zinc-finger</keyword>
<dbReference type="SUPFAM" id="SSF57667">
    <property type="entry name" value="beta-beta-alpha zinc fingers"/>
    <property type="match status" value="1"/>
</dbReference>
<evidence type="ECO:0000256" key="1">
    <source>
        <dbReference type="ARBA" id="ARBA00004123"/>
    </source>
</evidence>
<dbReference type="OrthoDB" id="2687452at2759"/>
<evidence type="ECO:0000259" key="10">
    <source>
        <dbReference type="PROSITE" id="PS50157"/>
    </source>
</evidence>
<evidence type="ECO:0000256" key="8">
    <source>
        <dbReference type="PROSITE-ProRule" id="PRU00042"/>
    </source>
</evidence>
<evidence type="ECO:0000256" key="6">
    <source>
        <dbReference type="ARBA" id="ARBA00023163"/>
    </source>
</evidence>
<evidence type="ECO:0000256" key="5">
    <source>
        <dbReference type="ARBA" id="ARBA00023015"/>
    </source>
</evidence>
<name>A0A9P5EKT1_COLSI</name>
<feature type="compositionally biased region" description="Basic and acidic residues" evidence="9">
    <location>
        <begin position="79"/>
        <end position="98"/>
    </location>
</feature>
<evidence type="ECO:0000256" key="2">
    <source>
        <dbReference type="ARBA" id="ARBA00022723"/>
    </source>
</evidence>
<comment type="subcellular location">
    <subcellularLocation>
        <location evidence="1">Nucleus</location>
    </subcellularLocation>
</comment>
<evidence type="ECO:0000313" key="12">
    <source>
        <dbReference type="Proteomes" id="UP000711996"/>
    </source>
</evidence>
<dbReference type="AlphaFoldDB" id="A0A9P5EKT1"/>
<dbReference type="PANTHER" id="PTHR46179:SF13">
    <property type="entry name" value="C2H2-TYPE DOMAIN-CONTAINING PROTEIN"/>
    <property type="match status" value="1"/>
</dbReference>
<accession>A0A9P5EKT1</accession>
<comment type="caution">
    <text evidence="11">The sequence shown here is derived from an EMBL/GenBank/DDBJ whole genome shotgun (WGS) entry which is preliminary data.</text>
</comment>
<keyword evidence="6" id="KW-0804">Transcription</keyword>
<dbReference type="InterPro" id="IPR051061">
    <property type="entry name" value="Zinc_finger_trans_reg"/>
</dbReference>
<dbReference type="PROSITE" id="PS50157">
    <property type="entry name" value="ZINC_FINGER_C2H2_2"/>
    <property type="match status" value="2"/>
</dbReference>
<reference evidence="11" key="1">
    <citation type="submission" date="2019-06" db="EMBL/GenBank/DDBJ databases">
        <authorList>
            <person name="Gan P."/>
            <person name="Shirasu K."/>
        </authorList>
    </citation>
    <scope>NUCLEOTIDE SEQUENCE [LARGE SCALE GENOMIC DNA]</scope>
    <source>
        <strain evidence="11">CAD2</strain>
    </source>
</reference>
<dbReference type="PANTHER" id="PTHR46179">
    <property type="entry name" value="ZINC FINGER PROTEIN"/>
    <property type="match status" value="1"/>
</dbReference>
<evidence type="ECO:0000256" key="4">
    <source>
        <dbReference type="ARBA" id="ARBA00022833"/>
    </source>
</evidence>
<dbReference type="InterPro" id="IPR013087">
    <property type="entry name" value="Znf_C2H2_type"/>
</dbReference>
<feature type="domain" description="C2H2-type" evidence="10">
    <location>
        <begin position="64"/>
        <end position="89"/>
    </location>
</feature>
<dbReference type="Proteomes" id="UP000711996">
    <property type="component" value="Unassembled WGS sequence"/>
</dbReference>
<dbReference type="EMBL" id="QPMT01000039">
    <property type="protein sequence ID" value="KAF4852282.1"/>
    <property type="molecule type" value="Genomic_DNA"/>
</dbReference>
<dbReference type="InterPro" id="IPR036236">
    <property type="entry name" value="Znf_C2H2_sf"/>
</dbReference>